<dbReference type="InterPro" id="IPR035595">
    <property type="entry name" value="UDP_glycos_trans_CS"/>
</dbReference>
<evidence type="ECO:0000256" key="4">
    <source>
        <dbReference type="RuleBase" id="RU003718"/>
    </source>
</evidence>
<gene>
    <name evidence="6" type="ORF">SUGI_1381100</name>
</gene>
<comment type="similarity">
    <text evidence="1 4">Belongs to the UDP-glycosyltransferase family.</text>
</comment>
<dbReference type="Gene3D" id="3.40.50.2000">
    <property type="entry name" value="Glycogen Phosphorylase B"/>
    <property type="match status" value="2"/>
</dbReference>
<dbReference type="FunFam" id="3.40.50.2000:FF:000078">
    <property type="entry name" value="Glycosyltransferase"/>
    <property type="match status" value="1"/>
</dbReference>
<evidence type="ECO:0000313" key="6">
    <source>
        <dbReference type="EMBL" id="GLJ57842.1"/>
    </source>
</evidence>
<evidence type="ECO:0000256" key="1">
    <source>
        <dbReference type="ARBA" id="ARBA00009995"/>
    </source>
</evidence>
<sequence>MAPHALLIPLPAQGHINPMMQLAWKLVSHGFLITFLNSDSTHNRIHKANTLNSFFDNIRMISAPFEFPPLDSLEGIENRIESLIKGLGPSVIDKVIQEINAREEENKVTCIIADVWMCFGLQAVATLHELPLAAFHTALVSLFAIRYFSAHLVSLGILHSDGIPKEDKKTKYLPCMPALHSGDLPWLWAGEYMFRKGIRMGEEIKDIKWVLFNSFIEIEAPVVETLSKEVGVYPIGPLIPPEFLIDSRTSTKVLPSFRKTDTDCLQWLDKQCAHSVIYISFGSTGILSEKQLEELALGLEATQRPFLWVVRSDLMKGSEANLPVGFLEQVRDRGCIVSWAPQLEVLSHPSIACFVTHCGWNSVQESITMGVPMLCWPYFADQFLNRAYVVDVWKLGLPLNANSQGIIKQGEIVKGVEILQESEQGLEIREEAKKLKIIARDAVKDGGSSWNNFNLFVTAMKRQPNE</sequence>
<organism evidence="6 7">
    <name type="scientific">Cryptomeria japonica</name>
    <name type="common">Japanese cedar</name>
    <name type="synonym">Cupressus japonica</name>
    <dbReference type="NCBI Taxonomy" id="3369"/>
    <lineage>
        <taxon>Eukaryota</taxon>
        <taxon>Viridiplantae</taxon>
        <taxon>Streptophyta</taxon>
        <taxon>Embryophyta</taxon>
        <taxon>Tracheophyta</taxon>
        <taxon>Spermatophyta</taxon>
        <taxon>Pinopsida</taxon>
        <taxon>Pinidae</taxon>
        <taxon>Conifers II</taxon>
        <taxon>Cupressales</taxon>
        <taxon>Cupressaceae</taxon>
        <taxon>Cryptomeria</taxon>
    </lineage>
</organism>
<evidence type="ECO:0000256" key="5">
    <source>
        <dbReference type="RuleBase" id="RU362057"/>
    </source>
</evidence>
<proteinExistence type="inferred from homology"/>
<dbReference type="SUPFAM" id="SSF53756">
    <property type="entry name" value="UDP-Glycosyltransferase/glycogen phosphorylase"/>
    <property type="match status" value="1"/>
</dbReference>
<dbReference type="EMBL" id="BSEH01000201">
    <property type="protein sequence ID" value="GLJ57842.1"/>
    <property type="molecule type" value="Genomic_DNA"/>
</dbReference>
<keyword evidence="7" id="KW-1185">Reference proteome</keyword>
<dbReference type="Proteomes" id="UP001234787">
    <property type="component" value="Unassembled WGS sequence"/>
</dbReference>
<accession>A0AAD3NS13</accession>
<dbReference type="PANTHER" id="PTHR11926:SF1412">
    <property type="entry name" value="UDP-GLYCOSYLTRANSFERASE 83A1-LIKE"/>
    <property type="match status" value="1"/>
</dbReference>
<dbReference type="AlphaFoldDB" id="A0AAD3NS13"/>
<comment type="caution">
    <text evidence="6">The sequence shown here is derived from an EMBL/GenBank/DDBJ whole genome shotgun (WGS) entry which is preliminary data.</text>
</comment>
<name>A0AAD3NS13_CRYJA</name>
<evidence type="ECO:0000256" key="2">
    <source>
        <dbReference type="ARBA" id="ARBA00022676"/>
    </source>
</evidence>
<protein>
    <recommendedName>
        <fullName evidence="5">Glycosyltransferase</fullName>
        <ecNumber evidence="5">2.4.1.-</ecNumber>
    </recommendedName>
</protein>
<dbReference type="PANTHER" id="PTHR11926">
    <property type="entry name" value="GLUCOSYL/GLUCURONOSYL TRANSFERASES"/>
    <property type="match status" value="1"/>
</dbReference>
<keyword evidence="3 4" id="KW-0808">Transferase</keyword>
<evidence type="ECO:0000256" key="3">
    <source>
        <dbReference type="ARBA" id="ARBA00022679"/>
    </source>
</evidence>
<dbReference type="GO" id="GO:0080044">
    <property type="term" value="F:quercetin 7-O-glucosyltransferase activity"/>
    <property type="evidence" value="ECO:0007669"/>
    <property type="project" value="TreeGrafter"/>
</dbReference>
<dbReference type="PROSITE" id="PS00375">
    <property type="entry name" value="UDPGT"/>
    <property type="match status" value="1"/>
</dbReference>
<dbReference type="CDD" id="cd03784">
    <property type="entry name" value="GT1_Gtf-like"/>
    <property type="match status" value="1"/>
</dbReference>
<keyword evidence="2 4" id="KW-0328">Glycosyltransferase</keyword>
<dbReference type="InterPro" id="IPR002213">
    <property type="entry name" value="UDP_glucos_trans"/>
</dbReference>
<dbReference type="EC" id="2.4.1.-" evidence="5"/>
<dbReference type="Pfam" id="PF00201">
    <property type="entry name" value="UDPGT"/>
    <property type="match status" value="1"/>
</dbReference>
<reference evidence="6" key="1">
    <citation type="submission" date="2022-12" db="EMBL/GenBank/DDBJ databases">
        <title>Chromosome-Level Genome Assembly of Japanese Cedar (Cryptomeriajaponica D. Don).</title>
        <authorList>
            <person name="Fujino T."/>
            <person name="Yamaguchi K."/>
            <person name="Yokoyama T."/>
            <person name="Hamanaka T."/>
            <person name="Harazono Y."/>
            <person name="Kamada H."/>
            <person name="Kobayashi W."/>
            <person name="Ujino-Ihara T."/>
            <person name="Uchiyama K."/>
            <person name="Matsumoto A."/>
            <person name="Izuno A."/>
            <person name="Tsumura Y."/>
            <person name="Toyoda A."/>
            <person name="Shigenobu S."/>
            <person name="Moriguchi Y."/>
            <person name="Ueno S."/>
            <person name="Kasahara M."/>
        </authorList>
    </citation>
    <scope>NUCLEOTIDE SEQUENCE</scope>
</reference>
<dbReference type="GO" id="GO:0080043">
    <property type="term" value="F:quercetin 3-O-glucosyltransferase activity"/>
    <property type="evidence" value="ECO:0007669"/>
    <property type="project" value="TreeGrafter"/>
</dbReference>
<evidence type="ECO:0000313" key="7">
    <source>
        <dbReference type="Proteomes" id="UP001234787"/>
    </source>
</evidence>